<dbReference type="RefSeq" id="WP_108547549.1">
    <property type="nucleotide sequence ID" value="NZ_CP028903.1"/>
</dbReference>
<feature type="transmembrane region" description="Helical" evidence="1">
    <location>
        <begin position="6"/>
        <end position="28"/>
    </location>
</feature>
<keyword evidence="1" id="KW-1133">Transmembrane helix</keyword>
<dbReference type="Proteomes" id="UP000077405">
    <property type="component" value="Plasmid pYZ2"/>
</dbReference>
<dbReference type="OrthoDB" id="8902835at2"/>
<protein>
    <submittedName>
        <fullName evidence="2">Uncharacterized protein</fullName>
    </submittedName>
</protein>
<reference evidence="2 3" key="1">
    <citation type="submission" date="2018-04" db="EMBL/GenBank/DDBJ databases">
        <title>Complete genome sequence of the nitrogen-fixing bacterium Azospirillum humicireducens type strain SgZ-5.</title>
        <authorList>
            <person name="Yu Z."/>
        </authorList>
    </citation>
    <scope>NUCLEOTIDE SEQUENCE [LARGE SCALE GENOMIC DNA]</scope>
    <source>
        <strain evidence="2 3">SgZ-5</strain>
        <plasmid evidence="2 3">pYZ2</plasmid>
    </source>
</reference>
<gene>
    <name evidence="2" type="ORF">A6A40_19580</name>
</gene>
<evidence type="ECO:0000313" key="3">
    <source>
        <dbReference type="Proteomes" id="UP000077405"/>
    </source>
</evidence>
<dbReference type="KEGG" id="ahu:A6A40_19580"/>
<sequence length="166" mass="18033">MSDLAGLSFIVLTMFFVLSGGAALVFFVRMRLSTARLSRIEPHGEGARIPLVAAFSGWKGIPWISWSSSTLKPTLILHPNHIECRVVRTRRKPYDAVSRVDYRETIGTNNIVLEFTDSLSSFVGNTASRDLARDAVLQLARRDCPLSPRAEGLLASGTGGTGAGQD</sequence>
<accession>A0A2R4VS44</accession>
<keyword evidence="1" id="KW-0472">Membrane</keyword>
<keyword evidence="3" id="KW-1185">Reference proteome</keyword>
<evidence type="ECO:0000313" key="2">
    <source>
        <dbReference type="EMBL" id="AWB07255.1"/>
    </source>
</evidence>
<proteinExistence type="predicted"/>
<organism evidence="2 3">
    <name type="scientific">Azospirillum humicireducens</name>
    <dbReference type="NCBI Taxonomy" id="1226968"/>
    <lineage>
        <taxon>Bacteria</taxon>
        <taxon>Pseudomonadati</taxon>
        <taxon>Pseudomonadota</taxon>
        <taxon>Alphaproteobacteria</taxon>
        <taxon>Rhodospirillales</taxon>
        <taxon>Azospirillaceae</taxon>
        <taxon>Azospirillum</taxon>
    </lineage>
</organism>
<evidence type="ECO:0000256" key="1">
    <source>
        <dbReference type="SAM" id="Phobius"/>
    </source>
</evidence>
<dbReference type="EMBL" id="CP028903">
    <property type="protein sequence ID" value="AWB07255.1"/>
    <property type="molecule type" value="Genomic_DNA"/>
</dbReference>
<keyword evidence="1" id="KW-0812">Transmembrane</keyword>
<dbReference type="AlphaFoldDB" id="A0A2R4VS44"/>
<geneLocation type="plasmid" evidence="2 3">
    <name>pYZ2</name>
</geneLocation>
<name>A0A2R4VS44_9PROT</name>
<keyword evidence="2" id="KW-0614">Plasmid</keyword>